<evidence type="ECO:0000313" key="11">
    <source>
        <dbReference type="EMBL" id="KRN65889.1"/>
    </source>
</evidence>
<dbReference type="GO" id="GO:0016787">
    <property type="term" value="F:hydrolase activity"/>
    <property type="evidence" value="ECO:0007669"/>
    <property type="project" value="UniProtKB-KW"/>
</dbReference>
<evidence type="ECO:0000256" key="6">
    <source>
        <dbReference type="ARBA" id="ARBA00022801"/>
    </source>
</evidence>
<dbReference type="InterPro" id="IPR038257">
    <property type="entry name" value="CRISPR-assoc_Cas3_HD_sf"/>
</dbReference>
<dbReference type="InterPro" id="IPR054712">
    <property type="entry name" value="Cas3-like_dom"/>
</dbReference>
<reference evidence="11 12" key="1">
    <citation type="journal article" date="2015" name="Genome Announc.">
        <title>Expanding the biotechnology potential of lactobacilli through comparative genomics of 213 strains and associated genera.</title>
        <authorList>
            <person name="Sun Z."/>
            <person name="Harris H.M."/>
            <person name="McCann A."/>
            <person name="Guo C."/>
            <person name="Argimon S."/>
            <person name="Zhang W."/>
            <person name="Yang X."/>
            <person name="Jeffery I.B."/>
            <person name="Cooney J.C."/>
            <person name="Kagawa T.F."/>
            <person name="Liu W."/>
            <person name="Song Y."/>
            <person name="Salvetti E."/>
            <person name="Wrobel A."/>
            <person name="Rasinkangas P."/>
            <person name="Parkhill J."/>
            <person name="Rea M.C."/>
            <person name="O'Sullivan O."/>
            <person name="Ritari J."/>
            <person name="Douillard F.P."/>
            <person name="Paul Ross R."/>
            <person name="Yang R."/>
            <person name="Briner A.E."/>
            <person name="Felis G.E."/>
            <person name="de Vos W.M."/>
            <person name="Barrangou R."/>
            <person name="Klaenhammer T.R."/>
            <person name="Caufield P.W."/>
            <person name="Cui Y."/>
            <person name="Zhang H."/>
            <person name="O'Toole P.W."/>
        </authorList>
    </citation>
    <scope>NUCLEOTIDE SEQUENCE [LARGE SCALE GENOMIC DNA]</scope>
    <source>
        <strain evidence="11 12">DSM 17757</strain>
    </source>
</reference>
<dbReference type="GO" id="GO:0051607">
    <property type="term" value="P:defense response to virus"/>
    <property type="evidence" value="ECO:0007669"/>
    <property type="project" value="UniProtKB-KW"/>
</dbReference>
<dbReference type="GO" id="GO:0046872">
    <property type="term" value="F:metal ion binding"/>
    <property type="evidence" value="ECO:0007669"/>
    <property type="project" value="UniProtKB-KW"/>
</dbReference>
<keyword evidence="8" id="KW-0067">ATP-binding</keyword>
<evidence type="ECO:0000256" key="8">
    <source>
        <dbReference type="ARBA" id="ARBA00022840"/>
    </source>
</evidence>
<evidence type="ECO:0000256" key="1">
    <source>
        <dbReference type="ARBA" id="ARBA00006847"/>
    </source>
</evidence>
<organism evidence="11 12">
    <name type="scientific">Pediococcus cellicola</name>
    <dbReference type="NCBI Taxonomy" id="319652"/>
    <lineage>
        <taxon>Bacteria</taxon>
        <taxon>Bacillati</taxon>
        <taxon>Bacillota</taxon>
        <taxon>Bacilli</taxon>
        <taxon>Lactobacillales</taxon>
        <taxon>Lactobacillaceae</taxon>
        <taxon>Pediococcus</taxon>
    </lineage>
</organism>
<dbReference type="OrthoDB" id="9810236at2"/>
<evidence type="ECO:0000256" key="2">
    <source>
        <dbReference type="ARBA" id="ARBA00009046"/>
    </source>
</evidence>
<comment type="caution">
    <text evidence="11">The sequence shown here is derived from an EMBL/GenBank/DDBJ whole genome shotgun (WGS) entry which is preliminary data.</text>
</comment>
<keyword evidence="6" id="KW-0378">Hydrolase</keyword>
<keyword evidence="5" id="KW-0547">Nucleotide-binding</keyword>
<evidence type="ECO:0000256" key="4">
    <source>
        <dbReference type="ARBA" id="ARBA00022723"/>
    </source>
</evidence>
<evidence type="ECO:0000256" key="9">
    <source>
        <dbReference type="ARBA" id="ARBA00023118"/>
    </source>
</evidence>
<dbReference type="GO" id="GO:0004518">
    <property type="term" value="F:nuclease activity"/>
    <property type="evidence" value="ECO:0007669"/>
    <property type="project" value="UniProtKB-KW"/>
</dbReference>
<evidence type="ECO:0000256" key="3">
    <source>
        <dbReference type="ARBA" id="ARBA00022722"/>
    </source>
</evidence>
<dbReference type="InterPro" id="IPR011545">
    <property type="entry name" value="DEAD/DEAH_box_helicase_dom"/>
</dbReference>
<dbReference type="InterPro" id="IPR027417">
    <property type="entry name" value="P-loop_NTPase"/>
</dbReference>
<keyword evidence="12" id="KW-1185">Reference proteome</keyword>
<dbReference type="GO" id="GO:0005524">
    <property type="term" value="F:ATP binding"/>
    <property type="evidence" value="ECO:0007669"/>
    <property type="project" value="UniProtKB-KW"/>
</dbReference>
<dbReference type="GO" id="GO:0004386">
    <property type="term" value="F:helicase activity"/>
    <property type="evidence" value="ECO:0007669"/>
    <property type="project" value="UniProtKB-KW"/>
</dbReference>
<gene>
    <name evidence="11" type="ORF">IV80_GL001732</name>
</gene>
<evidence type="ECO:0000256" key="5">
    <source>
        <dbReference type="ARBA" id="ARBA00022741"/>
    </source>
</evidence>
<name>A0A0R2ILP0_9LACO</name>
<dbReference type="GO" id="GO:0003676">
    <property type="term" value="F:nucleic acid binding"/>
    <property type="evidence" value="ECO:0007669"/>
    <property type="project" value="InterPro"/>
</dbReference>
<dbReference type="STRING" id="319652.IV80_GL001732"/>
<evidence type="ECO:0000259" key="10">
    <source>
        <dbReference type="PROSITE" id="PS51643"/>
    </source>
</evidence>
<accession>A0A0R2ILP0</accession>
<dbReference type="NCBIfam" id="TIGR01587">
    <property type="entry name" value="cas3_core"/>
    <property type="match status" value="1"/>
</dbReference>
<protein>
    <recommendedName>
        <fullName evidence="10">HD Cas3-type domain-containing protein</fullName>
    </recommendedName>
</protein>
<dbReference type="PATRIC" id="fig|319652.3.peg.1755"/>
<keyword evidence="4" id="KW-0479">Metal-binding</keyword>
<comment type="similarity">
    <text evidence="2">In the central section; belongs to the CRISPR-associated helicase Cas3 family.</text>
</comment>
<feature type="domain" description="HD Cas3-type" evidence="10">
    <location>
        <begin position="14"/>
        <end position="219"/>
    </location>
</feature>
<dbReference type="CDD" id="cd09641">
    <property type="entry name" value="Cas3''_I"/>
    <property type="match status" value="1"/>
</dbReference>
<comment type="similarity">
    <text evidence="1">In the N-terminal section; belongs to the CRISPR-associated nuclease Cas3-HD family.</text>
</comment>
<evidence type="ECO:0000313" key="12">
    <source>
        <dbReference type="Proteomes" id="UP000051568"/>
    </source>
</evidence>
<sequence>MGAGKMYIAHISEDDERVQSLKDHLLNVRTLCEQWGSKLDLQYVCGLAGWLHDAGKYSQKFQKYIRDPNGKRGSVDHATAGAILLYDFARGGQHDFSGEFSPEKDGFKTLLEELLGNVIMAHHNAKGALDFIDPVSLNVPFTQRLNKQVKGIHGYDASYLEQYQQVKANYFTEFEKKEFSNYYSKALSEVKKIGVQAFVDGQNFYLRYVLSVLIDADHTDTANFEGHTKFGYKNNQRDILSRYFDVNEQAVQTQIRMNTKEKNDKTKRLNQLRQEMSDACFAAASDQTGIYSLSVPTGGGKTLSSLRFALRKAQLQNVDRIIYVVPYTTIIEQNANVIRKRLTNSEDKDDNILEYHSTVTHEPQKASYYYSWDSWDSPIILTSQVAYLNALFGKGSKNIRHMHQLVHAVVIFDEIQTLPIKCIEMNNAALKWLKLQGTTSLLCTATQPALDKISNGLPINKEIVPDLKLAQQAFKRVTIQPVFNEDKQLKTFSLENLIEFIENKLQQGVHSLLVILNTKAAVRKAYEALDEQEGLLKYHLSTAMCSKHRQVEFSEIREQLKNLQTNTKKIVVFSTNLIEAGVDLSFECVIRSCAGLDSIVQAAGRCNRNNEVKMGYTYLIQMDKSVENVGGPLKFLGEAAGITKVLLANNVNQDLLSDKIVRDYFIRLYTKRSSDLPYPSKNGLKLYPLIGSNAGESPNFGSEVNYYHKNKTVPATYLSVAPNTVANLFQVIDSATTDVIVQYGEGKNIAAQLISEKSKFENISGLLKQAQKYCVSVYGDPGKKGSYLGKLVADGSVRYYPEQDIFIAEEGSYSEEFGLGEGRFGSLNY</sequence>
<dbReference type="SUPFAM" id="SSF52540">
    <property type="entry name" value="P-loop containing nucleoside triphosphate hydrolases"/>
    <property type="match status" value="1"/>
</dbReference>
<dbReference type="InterPro" id="IPR006483">
    <property type="entry name" value="CRISPR-assoc_Cas3_HD"/>
</dbReference>
<dbReference type="Pfam" id="PF00270">
    <property type="entry name" value="DEAD"/>
    <property type="match status" value="1"/>
</dbReference>
<keyword evidence="9" id="KW-0051">Antiviral defense</keyword>
<dbReference type="EMBL" id="JQBR01000007">
    <property type="protein sequence ID" value="KRN65889.1"/>
    <property type="molecule type" value="Genomic_DNA"/>
</dbReference>
<keyword evidence="3" id="KW-0540">Nuclease</keyword>
<evidence type="ECO:0000256" key="7">
    <source>
        <dbReference type="ARBA" id="ARBA00022806"/>
    </source>
</evidence>
<dbReference type="Proteomes" id="UP000051568">
    <property type="component" value="Unassembled WGS sequence"/>
</dbReference>
<dbReference type="Pfam" id="PF22590">
    <property type="entry name" value="Cas3-like_C_2"/>
    <property type="match status" value="1"/>
</dbReference>
<dbReference type="AlphaFoldDB" id="A0A0R2ILP0"/>
<dbReference type="NCBIfam" id="TIGR01596">
    <property type="entry name" value="cas3_HD"/>
    <property type="match status" value="1"/>
</dbReference>
<dbReference type="InterPro" id="IPR006474">
    <property type="entry name" value="Helicase_Cas3_CRISPR-ass_core"/>
</dbReference>
<proteinExistence type="inferred from homology"/>
<dbReference type="Gene3D" id="3.40.50.300">
    <property type="entry name" value="P-loop containing nucleotide triphosphate hydrolases"/>
    <property type="match status" value="2"/>
</dbReference>
<dbReference type="SUPFAM" id="SSF109604">
    <property type="entry name" value="HD-domain/PDEase-like"/>
    <property type="match status" value="1"/>
</dbReference>
<dbReference type="Gene3D" id="1.10.3210.30">
    <property type="match status" value="1"/>
</dbReference>
<dbReference type="CDD" id="cd17930">
    <property type="entry name" value="DEXHc_cas3"/>
    <property type="match status" value="1"/>
</dbReference>
<keyword evidence="7" id="KW-0347">Helicase</keyword>
<dbReference type="PROSITE" id="PS51643">
    <property type="entry name" value="HD_CAS3"/>
    <property type="match status" value="1"/>
</dbReference>